<comment type="caution">
    <text evidence="1">The sequence shown here is derived from an EMBL/GenBank/DDBJ whole genome shotgun (WGS) entry which is preliminary data.</text>
</comment>
<evidence type="ECO:0000313" key="2">
    <source>
        <dbReference type="Proteomes" id="UP001370758"/>
    </source>
</evidence>
<dbReference type="Proteomes" id="UP001370758">
    <property type="component" value="Unassembled WGS sequence"/>
</dbReference>
<proteinExistence type="predicted"/>
<protein>
    <submittedName>
        <fullName evidence="1">Uncharacterized protein</fullName>
    </submittedName>
</protein>
<dbReference type="AlphaFoldDB" id="A0AAV9WMZ0"/>
<evidence type="ECO:0000313" key="1">
    <source>
        <dbReference type="EMBL" id="KAK6511269.1"/>
    </source>
</evidence>
<keyword evidence="2" id="KW-1185">Reference proteome</keyword>
<sequence length="272" mass="31000">MAKQAIVVSNFNTNENTVFPGESEVWSDWDSKIWQSNGCTPFVVTQENAVLDKIYYSPSNPNPKEQAYYLDHIELHPGVSDCYDKNPLRIYIESPEHGTFTPPKISTASRAQRLLQIEEMERNEKPRFDPLVLKRLEEFLEREASQEFDLDPLNGIIYEEIPKLDHATGENAWLSQEKDKKEGYFFVNNQMEGDTDSMSPSREADIDIEAEGGVLLGPAGENATRVGIGIEQDVSWKILEDPITGMEIAEYTIWPDYIFARPTSVKFVSKLQ</sequence>
<dbReference type="EMBL" id="JAVHJL010000001">
    <property type="protein sequence ID" value="KAK6511269.1"/>
    <property type="molecule type" value="Genomic_DNA"/>
</dbReference>
<reference evidence="1 2" key="1">
    <citation type="submission" date="2023-08" db="EMBL/GenBank/DDBJ databases">
        <authorList>
            <person name="Palmer J.M."/>
        </authorList>
    </citation>
    <scope>NUCLEOTIDE SEQUENCE [LARGE SCALE GENOMIC DNA]</scope>
    <source>
        <strain evidence="1 2">TWF481</strain>
    </source>
</reference>
<name>A0AAV9WMZ0_9PEZI</name>
<gene>
    <name evidence="1" type="ORF">TWF481_000190</name>
</gene>
<accession>A0AAV9WMZ0</accession>
<organism evidence="1 2">
    <name type="scientific">Arthrobotrys musiformis</name>
    <dbReference type="NCBI Taxonomy" id="47236"/>
    <lineage>
        <taxon>Eukaryota</taxon>
        <taxon>Fungi</taxon>
        <taxon>Dikarya</taxon>
        <taxon>Ascomycota</taxon>
        <taxon>Pezizomycotina</taxon>
        <taxon>Orbiliomycetes</taxon>
        <taxon>Orbiliales</taxon>
        <taxon>Orbiliaceae</taxon>
        <taxon>Arthrobotrys</taxon>
    </lineage>
</organism>